<dbReference type="RefSeq" id="WP_003842271.1">
    <property type="nucleotide sequence ID" value="NZ_AEHJ01000011.1"/>
</dbReference>
<protein>
    <submittedName>
        <fullName evidence="1">Uncharacterized protein</fullName>
    </submittedName>
</protein>
<evidence type="ECO:0000313" key="1">
    <source>
        <dbReference type="EMBL" id="EFO78109.1"/>
    </source>
</evidence>
<accession>A0AB72Z272</accession>
<gene>
    <name evidence="1" type="ORF">HMPREF9003_0179</name>
</gene>
<dbReference type="AlphaFoldDB" id="A0AB72Z272"/>
<proteinExistence type="predicted"/>
<reference evidence="1 2" key="1">
    <citation type="submission" date="2010-10" db="EMBL/GenBank/DDBJ databases">
        <authorList>
            <person name="Durkin A.S."/>
            <person name="Madupu R."/>
            <person name="Torralba M."/>
            <person name="Gillis M."/>
            <person name="Methe B."/>
            <person name="Sutton G."/>
            <person name="Nelson K.E."/>
        </authorList>
    </citation>
    <scope>NUCLEOTIDE SEQUENCE [LARGE SCALE GENOMIC DNA]</scope>
    <source>
        <strain evidence="1 2">JCVIHMP022</strain>
    </source>
</reference>
<comment type="caution">
    <text evidence="1">The sequence shown here is derived from an EMBL/GenBank/DDBJ whole genome shotgun (WGS) entry which is preliminary data.</text>
</comment>
<evidence type="ECO:0000313" key="2">
    <source>
        <dbReference type="Proteomes" id="UP000003457"/>
    </source>
</evidence>
<dbReference type="Proteomes" id="UP000003457">
    <property type="component" value="Unassembled WGS sequence"/>
</dbReference>
<sequence>MSDYRDGYVQALCEIGAIASERAAKARYREGLAYEAGKYEVESYWHAVAITAEMFHDYCQAHIGKKDAK</sequence>
<dbReference type="EMBL" id="AEHJ01000011">
    <property type="protein sequence ID" value="EFO78109.1"/>
    <property type="molecule type" value="Genomic_DNA"/>
</dbReference>
<name>A0AB72Z272_9BIFI</name>
<organism evidence="1 2">
    <name type="scientific">Bifidobacterium dentium JCVIHMP022</name>
    <dbReference type="NCBI Taxonomy" id="553191"/>
    <lineage>
        <taxon>Bacteria</taxon>
        <taxon>Bacillati</taxon>
        <taxon>Actinomycetota</taxon>
        <taxon>Actinomycetes</taxon>
        <taxon>Bifidobacteriales</taxon>
        <taxon>Bifidobacteriaceae</taxon>
        <taxon>Bifidobacterium</taxon>
    </lineage>
</organism>